<evidence type="ECO:0008006" key="4">
    <source>
        <dbReference type="Google" id="ProtNLM"/>
    </source>
</evidence>
<dbReference type="SUPFAM" id="SSF49899">
    <property type="entry name" value="Concanavalin A-like lectins/glucanases"/>
    <property type="match status" value="1"/>
</dbReference>
<keyword evidence="1" id="KW-0732">Signal</keyword>
<feature type="chain" id="PRO_5026267481" description="Legume lectin domain-containing protein" evidence="1">
    <location>
        <begin position="17"/>
        <end position="412"/>
    </location>
</feature>
<evidence type="ECO:0000256" key="1">
    <source>
        <dbReference type="SAM" id="SignalP"/>
    </source>
</evidence>
<keyword evidence="3" id="KW-1185">Reference proteome</keyword>
<dbReference type="CDD" id="cd01951">
    <property type="entry name" value="lectin_L-type"/>
    <property type="match status" value="1"/>
</dbReference>
<feature type="signal peptide" evidence="1">
    <location>
        <begin position="1"/>
        <end position="16"/>
    </location>
</feature>
<dbReference type="AlphaFoldDB" id="A0A6G0XXD4"/>
<reference evidence="2 3" key="1">
    <citation type="submission" date="2019-07" db="EMBL/GenBank/DDBJ databases">
        <title>Genomics analysis of Aphanomyces spp. identifies a new class of oomycete effector associated with host adaptation.</title>
        <authorList>
            <person name="Gaulin E."/>
        </authorList>
    </citation>
    <scope>NUCLEOTIDE SEQUENCE [LARGE SCALE GENOMIC DNA]</scope>
    <source>
        <strain evidence="2 3">ATCC 201684</strain>
    </source>
</reference>
<sequence>MWQVVGTAAILACVQAVFFYSDFNETLGLTLNGNAATSNCIFKPINEYRDDHGEDDKLEAQLDVVQTHSVNYVSLETTDTSVPSTTSRIAKETAMFSHRDTYNVSVQTECPVRLRLTASQPHQASSVWYNDQLNVLDGFETRFTFQISDHSRRCYDVKDQNFGLRAYQSCFVHGGDGFAFVIQGHPNTLSALGSDGQGLGWDGITNSIAVVFDTWPHSEPSSLLIDRVSIQLAGSPRKLLSIPMPVDIADGTIHIVKVRYYNSLPLQYLAAFSATENIVDLLKDMGEERHMGCLVVFMDDGITQGSPVLAVPLNLAVTLQLPEDKAYIGFTSATGNAWEKHDILAWYYCAQPPCLDVNGNTVALEFDYSSQSILNPVASYGTSLYPQLIFPDTNPWGYTQEYFAPGVPTGVS</sequence>
<evidence type="ECO:0000313" key="3">
    <source>
        <dbReference type="Proteomes" id="UP000481153"/>
    </source>
</evidence>
<protein>
    <recommendedName>
        <fullName evidence="4">Legume lectin domain-containing protein</fullName>
    </recommendedName>
</protein>
<dbReference type="Gene3D" id="2.60.120.200">
    <property type="match status" value="1"/>
</dbReference>
<evidence type="ECO:0000313" key="2">
    <source>
        <dbReference type="EMBL" id="KAF0745381.1"/>
    </source>
</evidence>
<dbReference type="InterPro" id="IPR056573">
    <property type="entry name" value="Lectin_L-type_dom"/>
</dbReference>
<name>A0A6G0XXD4_9STRA</name>
<dbReference type="InterPro" id="IPR051136">
    <property type="entry name" value="Intracellular_Lectin-GPT"/>
</dbReference>
<dbReference type="VEuPathDB" id="FungiDB:AeMF1_016917"/>
<proteinExistence type="predicted"/>
<organism evidence="2 3">
    <name type="scientific">Aphanomyces euteiches</name>
    <dbReference type="NCBI Taxonomy" id="100861"/>
    <lineage>
        <taxon>Eukaryota</taxon>
        <taxon>Sar</taxon>
        <taxon>Stramenopiles</taxon>
        <taxon>Oomycota</taxon>
        <taxon>Saprolegniomycetes</taxon>
        <taxon>Saprolegniales</taxon>
        <taxon>Verrucalvaceae</taxon>
        <taxon>Aphanomyces</taxon>
    </lineage>
</organism>
<dbReference type="PANTHER" id="PTHR12223">
    <property type="entry name" value="VESICULAR MANNOSE-BINDING LECTIN"/>
    <property type="match status" value="1"/>
</dbReference>
<accession>A0A6G0XXD4</accession>
<dbReference type="Proteomes" id="UP000481153">
    <property type="component" value="Unassembled WGS sequence"/>
</dbReference>
<gene>
    <name evidence="2" type="ORF">Ae201684_000401</name>
</gene>
<dbReference type="EMBL" id="VJMJ01000002">
    <property type="protein sequence ID" value="KAF0745381.1"/>
    <property type="molecule type" value="Genomic_DNA"/>
</dbReference>
<dbReference type="InterPro" id="IPR013320">
    <property type="entry name" value="ConA-like_dom_sf"/>
</dbReference>
<dbReference type="PANTHER" id="PTHR12223:SF19">
    <property type="entry name" value="LEGUME LECTIN DOMAIN-CONTAINING PROTEIN"/>
    <property type="match status" value="1"/>
</dbReference>
<comment type="caution">
    <text evidence="2">The sequence shown here is derived from an EMBL/GenBank/DDBJ whole genome shotgun (WGS) entry which is preliminary data.</text>
</comment>